<dbReference type="InterPro" id="IPR041617">
    <property type="entry name" value="TPR_MalT"/>
</dbReference>
<sequence>MNTVWLNSKTVVPSIANTAINRERLLQVLQEGSSTNLTIVQAPGGYGKTTILSQWISHINQPTSWFSIDALDNDPIRFWKYVIQSVSDSLKSDLANRLFPLFHSPLHSPHELIIDSFLNELSTINQYIHIVLDDYHVIEDPTIHEMMTRFIDYLPSNTRVYLLCRTTLPLPLAKWRVQSNLTEIDFEQLSFTYEEVEALYKKKNHLIVDEDRFYQNLLNSTEGWVAGLQMASLSMVTDELHDSRFDGTHPFVTEYLLKEIFRTLSPEIQDFLLQTSVLTMLEPKICNLLTSRSDSYDVLVELVEKGIFTVRLSSARPVFRYHHLFADVLQIEMRNKYPEEQVSSIYKNAGTLLCEKGDYISAIELVLQQKIFHLADAWIKTYLVDIFTSGQIATFVRWIDTFRKDNYSLPYETIVMYTIALTSIPDLKKAKQIIDELEQRNIINQWMDHPDNQGIVSILTTLKAYVLMAIGDEPEKVVEILVNQLKAGRVSSRWDHIPMHYNQFEPKISRTLMGAKGKFSPLNGAIAFSDFLRQTEFKEQNLMGFSYGVLAEIMYEANLLEDALHEIEGGLQYANRFQDSGLAIPLYILKSRIYMAKKQFTSAQAVLDHAIQSVTEWYWVRSLRAMKAHCYLMQFDLINAEMELFKMDRPDILKIELGQEFWLLVYVRLLLNKKNYHEALTISILVKEKASNDEQISTIIEALILEAICYLKIDSHELAISTLHKALELGSAYEYKRIFLDEAEINSLFKKYISFRQKDTSTHWEAVPLSYIEDLIRTCTKIDDKSMRGILTPREMDVLQLLARGASNREIASQLFLSEGTIRVYLTNIYSKLEVQSRTQAILLAKEWNL</sequence>
<evidence type="ECO:0000259" key="4">
    <source>
        <dbReference type="PROSITE" id="PS50043"/>
    </source>
</evidence>
<dbReference type="Pfam" id="PF00196">
    <property type="entry name" value="GerE"/>
    <property type="match status" value="1"/>
</dbReference>
<reference evidence="5" key="1">
    <citation type="submission" date="2022-02" db="EMBL/GenBank/DDBJ databases">
        <title>Fredinandcohnia quinoae sp. nov. isolated from Chenopodium quinoa seeds.</title>
        <authorList>
            <person name="Saati-Santamaria Z."/>
            <person name="Flores-Felix J.D."/>
            <person name="Igual J.M."/>
            <person name="Velazquez E."/>
            <person name="Garcia-Fraile P."/>
            <person name="Martinez-Molina E."/>
        </authorList>
    </citation>
    <scope>NUCLEOTIDE SEQUENCE</scope>
    <source>
        <strain evidence="5">SECRCQ15</strain>
    </source>
</reference>
<keyword evidence="2" id="KW-0238">DNA-binding</keyword>
<dbReference type="InterPro" id="IPR027417">
    <property type="entry name" value="P-loop_NTPase"/>
</dbReference>
<keyword evidence="6" id="KW-1185">Reference proteome</keyword>
<keyword evidence="3" id="KW-0804">Transcription</keyword>
<dbReference type="Pfam" id="PF17874">
    <property type="entry name" value="TPR_MalT"/>
    <property type="match status" value="1"/>
</dbReference>
<dbReference type="Proteomes" id="UP001431131">
    <property type="component" value="Unassembled WGS sequence"/>
</dbReference>
<evidence type="ECO:0000256" key="1">
    <source>
        <dbReference type="ARBA" id="ARBA00023015"/>
    </source>
</evidence>
<dbReference type="PRINTS" id="PR00038">
    <property type="entry name" value="HTHLUXR"/>
</dbReference>
<evidence type="ECO:0000313" key="5">
    <source>
        <dbReference type="EMBL" id="MCH1627485.1"/>
    </source>
</evidence>
<feature type="domain" description="HTH luxR-type" evidence="4">
    <location>
        <begin position="784"/>
        <end position="849"/>
    </location>
</feature>
<dbReference type="Gene3D" id="1.10.10.10">
    <property type="entry name" value="Winged helix-like DNA-binding domain superfamily/Winged helix DNA-binding domain"/>
    <property type="match status" value="1"/>
</dbReference>
<dbReference type="SUPFAM" id="SSF48452">
    <property type="entry name" value="TPR-like"/>
    <property type="match status" value="1"/>
</dbReference>
<evidence type="ECO:0000256" key="3">
    <source>
        <dbReference type="ARBA" id="ARBA00023163"/>
    </source>
</evidence>
<keyword evidence="1" id="KW-0805">Transcription regulation</keyword>
<dbReference type="InterPro" id="IPR059106">
    <property type="entry name" value="WHD_MalT"/>
</dbReference>
<dbReference type="InterPro" id="IPR011990">
    <property type="entry name" value="TPR-like_helical_dom_sf"/>
</dbReference>
<organism evidence="5 6">
    <name type="scientific">Fredinandcohnia quinoae</name>
    <dbReference type="NCBI Taxonomy" id="2918902"/>
    <lineage>
        <taxon>Bacteria</taxon>
        <taxon>Bacillati</taxon>
        <taxon>Bacillota</taxon>
        <taxon>Bacilli</taxon>
        <taxon>Bacillales</taxon>
        <taxon>Bacillaceae</taxon>
        <taxon>Fredinandcohnia</taxon>
    </lineage>
</organism>
<dbReference type="Pfam" id="PF25873">
    <property type="entry name" value="WHD_MalT"/>
    <property type="match status" value="1"/>
</dbReference>
<dbReference type="PROSITE" id="PS50043">
    <property type="entry name" value="HTH_LUXR_2"/>
    <property type="match status" value="1"/>
</dbReference>
<dbReference type="EMBL" id="JAKTTI010000043">
    <property type="protein sequence ID" value="MCH1627485.1"/>
    <property type="molecule type" value="Genomic_DNA"/>
</dbReference>
<dbReference type="CDD" id="cd06170">
    <property type="entry name" value="LuxR_C_like"/>
    <property type="match status" value="1"/>
</dbReference>
<accession>A0AAW5E8A6</accession>
<dbReference type="SUPFAM" id="SSF46894">
    <property type="entry name" value="C-terminal effector domain of the bipartite response regulators"/>
    <property type="match status" value="1"/>
</dbReference>
<evidence type="ECO:0000313" key="6">
    <source>
        <dbReference type="Proteomes" id="UP001431131"/>
    </source>
</evidence>
<protein>
    <submittedName>
        <fullName evidence="5">LuxR C-terminal-related transcriptional regulator</fullName>
    </submittedName>
</protein>
<proteinExistence type="predicted"/>
<dbReference type="Gene3D" id="3.40.50.300">
    <property type="entry name" value="P-loop containing nucleotide triphosphate hydrolases"/>
    <property type="match status" value="1"/>
</dbReference>
<dbReference type="GO" id="GO:0003677">
    <property type="term" value="F:DNA binding"/>
    <property type="evidence" value="ECO:0007669"/>
    <property type="project" value="UniProtKB-KW"/>
</dbReference>
<dbReference type="InterPro" id="IPR016032">
    <property type="entry name" value="Sig_transdc_resp-reg_C-effctor"/>
</dbReference>
<dbReference type="InterPro" id="IPR000792">
    <property type="entry name" value="Tscrpt_reg_LuxR_C"/>
</dbReference>
<dbReference type="Gene3D" id="1.25.40.10">
    <property type="entry name" value="Tetratricopeptide repeat domain"/>
    <property type="match status" value="1"/>
</dbReference>
<dbReference type="AlphaFoldDB" id="A0AAW5E8A6"/>
<dbReference type="PANTHER" id="PTHR44688">
    <property type="entry name" value="DNA-BINDING TRANSCRIPTIONAL ACTIVATOR DEVR_DOSR"/>
    <property type="match status" value="1"/>
</dbReference>
<dbReference type="RefSeq" id="WP_240257405.1">
    <property type="nucleotide sequence ID" value="NZ_JAKTTI010000043.1"/>
</dbReference>
<dbReference type="SUPFAM" id="SSF52540">
    <property type="entry name" value="P-loop containing nucleoside triphosphate hydrolases"/>
    <property type="match status" value="1"/>
</dbReference>
<dbReference type="InterPro" id="IPR036388">
    <property type="entry name" value="WH-like_DNA-bd_sf"/>
</dbReference>
<dbReference type="PROSITE" id="PS00622">
    <property type="entry name" value="HTH_LUXR_1"/>
    <property type="match status" value="1"/>
</dbReference>
<evidence type="ECO:0000256" key="2">
    <source>
        <dbReference type="ARBA" id="ARBA00023125"/>
    </source>
</evidence>
<name>A0AAW5E8A6_9BACI</name>
<comment type="caution">
    <text evidence="5">The sequence shown here is derived from an EMBL/GenBank/DDBJ whole genome shotgun (WGS) entry which is preliminary data.</text>
</comment>
<dbReference type="SMART" id="SM00421">
    <property type="entry name" value="HTH_LUXR"/>
    <property type="match status" value="1"/>
</dbReference>
<dbReference type="PANTHER" id="PTHR44688:SF16">
    <property type="entry name" value="DNA-BINDING TRANSCRIPTIONAL ACTIVATOR DEVR_DOSR"/>
    <property type="match status" value="1"/>
</dbReference>
<gene>
    <name evidence="5" type="ORF">MJG50_19290</name>
</gene>
<dbReference type="GO" id="GO:0006355">
    <property type="term" value="P:regulation of DNA-templated transcription"/>
    <property type="evidence" value="ECO:0007669"/>
    <property type="project" value="InterPro"/>
</dbReference>